<dbReference type="AlphaFoldDB" id="A0A9D4RAY6"/>
<comment type="caution">
    <text evidence="1">The sequence shown here is derived from an EMBL/GenBank/DDBJ whole genome shotgun (WGS) entry which is preliminary data.</text>
</comment>
<proteinExistence type="predicted"/>
<evidence type="ECO:0000313" key="1">
    <source>
        <dbReference type="EMBL" id="KAH3859710.1"/>
    </source>
</evidence>
<gene>
    <name evidence="1" type="ORF">DPMN_102531</name>
</gene>
<reference evidence="1" key="1">
    <citation type="journal article" date="2019" name="bioRxiv">
        <title>The Genome of the Zebra Mussel, Dreissena polymorpha: A Resource for Invasive Species Research.</title>
        <authorList>
            <person name="McCartney M.A."/>
            <person name="Auch B."/>
            <person name="Kono T."/>
            <person name="Mallez S."/>
            <person name="Zhang Y."/>
            <person name="Obille A."/>
            <person name="Becker A."/>
            <person name="Abrahante J.E."/>
            <person name="Garbe J."/>
            <person name="Badalamenti J.P."/>
            <person name="Herman A."/>
            <person name="Mangelson H."/>
            <person name="Liachko I."/>
            <person name="Sullivan S."/>
            <person name="Sone E.D."/>
            <person name="Koren S."/>
            <person name="Silverstein K.A.T."/>
            <person name="Beckman K.B."/>
            <person name="Gohl D.M."/>
        </authorList>
    </citation>
    <scope>NUCLEOTIDE SEQUENCE</scope>
    <source>
        <strain evidence="1">Duluth1</strain>
        <tissue evidence="1">Whole animal</tissue>
    </source>
</reference>
<sequence length="88" mass="9881">MGYSVRSECKSSETAGFSWRFAGESCTVTVTITDIPLTTGNAYYASVYIERQLSPSLKHLTVYYDTLSLSELRHLMNKLSTFTQPILC</sequence>
<name>A0A9D4RAY6_DREPO</name>
<accession>A0A9D4RAY6</accession>
<reference evidence="1" key="2">
    <citation type="submission" date="2020-11" db="EMBL/GenBank/DDBJ databases">
        <authorList>
            <person name="McCartney M.A."/>
            <person name="Auch B."/>
            <person name="Kono T."/>
            <person name="Mallez S."/>
            <person name="Becker A."/>
            <person name="Gohl D.M."/>
            <person name="Silverstein K.A.T."/>
            <person name="Koren S."/>
            <person name="Bechman K.B."/>
            <person name="Herman A."/>
            <person name="Abrahante J.E."/>
            <person name="Garbe J."/>
        </authorList>
    </citation>
    <scope>NUCLEOTIDE SEQUENCE</scope>
    <source>
        <strain evidence="1">Duluth1</strain>
        <tissue evidence="1">Whole animal</tissue>
    </source>
</reference>
<dbReference type="Proteomes" id="UP000828390">
    <property type="component" value="Unassembled WGS sequence"/>
</dbReference>
<organism evidence="1 2">
    <name type="scientific">Dreissena polymorpha</name>
    <name type="common">Zebra mussel</name>
    <name type="synonym">Mytilus polymorpha</name>
    <dbReference type="NCBI Taxonomy" id="45954"/>
    <lineage>
        <taxon>Eukaryota</taxon>
        <taxon>Metazoa</taxon>
        <taxon>Spiralia</taxon>
        <taxon>Lophotrochozoa</taxon>
        <taxon>Mollusca</taxon>
        <taxon>Bivalvia</taxon>
        <taxon>Autobranchia</taxon>
        <taxon>Heteroconchia</taxon>
        <taxon>Euheterodonta</taxon>
        <taxon>Imparidentia</taxon>
        <taxon>Neoheterodontei</taxon>
        <taxon>Myida</taxon>
        <taxon>Dreissenoidea</taxon>
        <taxon>Dreissenidae</taxon>
        <taxon>Dreissena</taxon>
    </lineage>
</organism>
<protein>
    <submittedName>
        <fullName evidence="1">Uncharacterized protein</fullName>
    </submittedName>
</protein>
<dbReference type="EMBL" id="JAIWYP010000003">
    <property type="protein sequence ID" value="KAH3859710.1"/>
    <property type="molecule type" value="Genomic_DNA"/>
</dbReference>
<evidence type="ECO:0000313" key="2">
    <source>
        <dbReference type="Proteomes" id="UP000828390"/>
    </source>
</evidence>
<keyword evidence="2" id="KW-1185">Reference proteome</keyword>